<dbReference type="RefSeq" id="WP_220036199.1">
    <property type="nucleotide sequence ID" value="NZ_QKNV01000749.1"/>
</dbReference>
<accession>A0A323V3N3</accession>
<evidence type="ECO:0000259" key="1">
    <source>
        <dbReference type="Pfam" id="PF00733"/>
    </source>
</evidence>
<feature type="non-terminal residue" evidence="2">
    <location>
        <position position="127"/>
    </location>
</feature>
<proteinExistence type="predicted"/>
<protein>
    <recommendedName>
        <fullName evidence="1">Asparagine synthetase domain-containing protein</fullName>
    </recommendedName>
</protein>
<feature type="domain" description="Asparagine synthetase" evidence="1">
    <location>
        <begin position="74"/>
        <end position="122"/>
    </location>
</feature>
<gene>
    <name evidence="2" type="ORF">DMO24_24680</name>
</gene>
<dbReference type="Proteomes" id="UP000247602">
    <property type="component" value="Unassembled WGS sequence"/>
</dbReference>
<sequence length="127" mass="13587">MPQRINAAKLADNALFNPGCDRTGWFEGLDYVPLGTALRIDPAGTTERRYYDLYSLPKVRLGSDAEYLEAAHGLLGEGTRAALRGARRTAIMLSGGLDSPQVAAKALAALPAGSQLHAFTFTPEPGW</sequence>
<dbReference type="InterPro" id="IPR014729">
    <property type="entry name" value="Rossmann-like_a/b/a_fold"/>
</dbReference>
<evidence type="ECO:0000313" key="3">
    <source>
        <dbReference type="Proteomes" id="UP000247602"/>
    </source>
</evidence>
<dbReference type="GO" id="GO:0004066">
    <property type="term" value="F:asparagine synthase (glutamine-hydrolyzing) activity"/>
    <property type="evidence" value="ECO:0007669"/>
    <property type="project" value="InterPro"/>
</dbReference>
<reference evidence="2 3" key="1">
    <citation type="submission" date="2018-06" db="EMBL/GenBank/DDBJ databases">
        <title>Draft genome sequence of Modestobacter versicolor CP153-2.</title>
        <authorList>
            <person name="Gundlapally S.R."/>
        </authorList>
    </citation>
    <scope>NUCLEOTIDE SEQUENCE [LARGE SCALE GENOMIC DNA]</scope>
    <source>
        <strain evidence="2 3">CP153-2</strain>
    </source>
</reference>
<dbReference type="EMBL" id="QKNV01000749">
    <property type="protein sequence ID" value="PZA18703.1"/>
    <property type="molecule type" value="Genomic_DNA"/>
</dbReference>
<dbReference type="InterPro" id="IPR001962">
    <property type="entry name" value="Asn_synthase"/>
</dbReference>
<dbReference type="SUPFAM" id="SSF52402">
    <property type="entry name" value="Adenine nucleotide alpha hydrolases-like"/>
    <property type="match status" value="1"/>
</dbReference>
<name>A0A323V3N3_9ACTN</name>
<dbReference type="AlphaFoldDB" id="A0A323V3N3"/>
<dbReference type="Pfam" id="PF00733">
    <property type="entry name" value="Asn_synthase"/>
    <property type="match status" value="1"/>
</dbReference>
<keyword evidence="3" id="KW-1185">Reference proteome</keyword>
<organism evidence="2 3">
    <name type="scientific">Modestobacter versicolor</name>
    <dbReference type="NCBI Taxonomy" id="429133"/>
    <lineage>
        <taxon>Bacteria</taxon>
        <taxon>Bacillati</taxon>
        <taxon>Actinomycetota</taxon>
        <taxon>Actinomycetes</taxon>
        <taxon>Geodermatophilales</taxon>
        <taxon>Geodermatophilaceae</taxon>
        <taxon>Modestobacter</taxon>
    </lineage>
</organism>
<dbReference type="Gene3D" id="3.40.50.620">
    <property type="entry name" value="HUPs"/>
    <property type="match status" value="1"/>
</dbReference>
<evidence type="ECO:0000313" key="2">
    <source>
        <dbReference type="EMBL" id="PZA18703.1"/>
    </source>
</evidence>
<comment type="caution">
    <text evidence="2">The sequence shown here is derived from an EMBL/GenBank/DDBJ whole genome shotgun (WGS) entry which is preliminary data.</text>
</comment>
<dbReference type="GO" id="GO:0006529">
    <property type="term" value="P:asparagine biosynthetic process"/>
    <property type="evidence" value="ECO:0007669"/>
    <property type="project" value="InterPro"/>
</dbReference>